<dbReference type="SUPFAM" id="SSF48371">
    <property type="entry name" value="ARM repeat"/>
    <property type="match status" value="1"/>
</dbReference>
<reference evidence="1 2" key="1">
    <citation type="submission" date="2024-03" db="EMBL/GenBank/DDBJ databases">
        <title>Complete genome sequence of the green alga Chloropicon roscoffensis RCC1871.</title>
        <authorList>
            <person name="Lemieux C."/>
            <person name="Pombert J.-F."/>
            <person name="Otis C."/>
            <person name="Turmel M."/>
        </authorList>
    </citation>
    <scope>NUCLEOTIDE SEQUENCE [LARGE SCALE GENOMIC DNA]</scope>
    <source>
        <strain evidence="1 2">RCC1871</strain>
    </source>
</reference>
<evidence type="ECO:0000313" key="1">
    <source>
        <dbReference type="EMBL" id="WZN59071.1"/>
    </source>
</evidence>
<dbReference type="PANTHER" id="PTHR15599">
    <property type="entry name" value="RTDR1"/>
    <property type="match status" value="1"/>
</dbReference>
<gene>
    <name evidence="1" type="ORF">HKI87_01g05960</name>
</gene>
<proteinExistence type="predicted"/>
<organism evidence="1 2">
    <name type="scientific">Chloropicon roscoffensis</name>
    <dbReference type="NCBI Taxonomy" id="1461544"/>
    <lineage>
        <taxon>Eukaryota</taxon>
        <taxon>Viridiplantae</taxon>
        <taxon>Chlorophyta</taxon>
        <taxon>Chloropicophyceae</taxon>
        <taxon>Chloropicales</taxon>
        <taxon>Chloropicaceae</taxon>
        <taxon>Chloropicon</taxon>
    </lineage>
</organism>
<protein>
    <submittedName>
        <fullName evidence="1">Radial spoke protein 14</fullName>
    </submittedName>
</protein>
<sequence length="363" mass="39257">MLRSGEANVINLHEAKGNPLALADTSITRGFENFAHPKLVRQLGSSNLVVRQKALVAARELISIPEHRVRCFSAGIIAALVDCLVHEDLKVQQLAAKNFCFLASDATGCEKLLEENAIVSLLQATYENDGETAQECFNSLLVAAKKESVRSFFLTRHDLLDKLVVIAKGAHEKASPALKLIHLVLEGRHNEGTANHLLQSGCIEICASHLRSANSALKHSASTVLAFLAVLDEGKEKAISAGAVEPLVDMANSGDKKLQHSSSSCLMALAVANSGKKAISTLDESLLRKCVQNLLRSDHIIVMNALQIIAAAAEDSKIRASLKPFTELLTGMKASLPAYVAKHLDYAVRQLNFLSLPHRLEEK</sequence>
<dbReference type="InterPro" id="IPR011989">
    <property type="entry name" value="ARM-like"/>
</dbReference>
<dbReference type="Gene3D" id="1.25.10.10">
    <property type="entry name" value="Leucine-rich Repeat Variant"/>
    <property type="match status" value="2"/>
</dbReference>
<keyword evidence="2" id="KW-1185">Reference proteome</keyword>
<dbReference type="Proteomes" id="UP001472866">
    <property type="component" value="Chromosome 01"/>
</dbReference>
<dbReference type="PANTHER" id="PTHR15599:SF1">
    <property type="entry name" value="RADIAL SPOKE HEAD 14 HOMOLOG"/>
    <property type="match status" value="1"/>
</dbReference>
<accession>A0AAX4P021</accession>
<name>A0AAX4P021_9CHLO</name>
<dbReference type="InterPro" id="IPR042856">
    <property type="entry name" value="RSP14"/>
</dbReference>
<dbReference type="InterPro" id="IPR016024">
    <property type="entry name" value="ARM-type_fold"/>
</dbReference>
<dbReference type="EMBL" id="CP151501">
    <property type="protein sequence ID" value="WZN59071.1"/>
    <property type="molecule type" value="Genomic_DNA"/>
</dbReference>
<evidence type="ECO:0000313" key="2">
    <source>
        <dbReference type="Proteomes" id="UP001472866"/>
    </source>
</evidence>
<dbReference type="AlphaFoldDB" id="A0AAX4P021"/>